<gene>
    <name evidence="4" type="ORF">MKK02DRAFT_36002</name>
</gene>
<dbReference type="AlphaFoldDB" id="A0AA38HFG7"/>
<dbReference type="GeneID" id="77728532"/>
<protein>
    <recommendedName>
        <fullName evidence="6">SET domain-containing protein</fullName>
    </recommendedName>
</protein>
<dbReference type="Gene3D" id="3.90.1410.10">
    <property type="entry name" value="set domain protein methyltransferase, domain 1"/>
    <property type="match status" value="1"/>
</dbReference>
<dbReference type="GO" id="GO:0005634">
    <property type="term" value="C:nucleus"/>
    <property type="evidence" value="ECO:0007669"/>
    <property type="project" value="TreeGrafter"/>
</dbReference>
<evidence type="ECO:0000313" key="4">
    <source>
        <dbReference type="EMBL" id="KAI9638021.1"/>
    </source>
</evidence>
<dbReference type="GO" id="GO:0016279">
    <property type="term" value="F:protein-lysine N-methyltransferase activity"/>
    <property type="evidence" value="ECO:0007669"/>
    <property type="project" value="InterPro"/>
</dbReference>
<evidence type="ECO:0000256" key="1">
    <source>
        <dbReference type="ARBA" id="ARBA00022603"/>
    </source>
</evidence>
<dbReference type="Gene3D" id="3.90.1420.10">
    <property type="entry name" value="Rubisco LSMT, substrate-binding domain"/>
    <property type="match status" value="1"/>
</dbReference>
<dbReference type="CDD" id="cd19180">
    <property type="entry name" value="SET_SpSET10-like"/>
    <property type="match status" value="1"/>
</dbReference>
<dbReference type="InterPro" id="IPR050600">
    <property type="entry name" value="SETD3_SETD6_MTase"/>
</dbReference>
<dbReference type="InterPro" id="IPR044432">
    <property type="entry name" value="Set10/Efm1_SET"/>
</dbReference>
<comment type="caution">
    <text evidence="4">The sequence shown here is derived from an EMBL/GenBank/DDBJ whole genome shotgun (WGS) entry which is preliminary data.</text>
</comment>
<reference evidence="4" key="1">
    <citation type="journal article" date="2022" name="G3 (Bethesda)">
        <title>High quality genome of the basidiomycete yeast Dioszegia hungarica PDD-24b-2 isolated from cloud water.</title>
        <authorList>
            <person name="Jarrige D."/>
            <person name="Haridas S."/>
            <person name="Bleykasten-Grosshans C."/>
            <person name="Joly M."/>
            <person name="Nadalig T."/>
            <person name="Sancelme M."/>
            <person name="Vuilleumier S."/>
            <person name="Grigoriev I.V."/>
            <person name="Amato P."/>
            <person name="Bringel F."/>
        </authorList>
    </citation>
    <scope>NUCLEOTIDE SEQUENCE</scope>
    <source>
        <strain evidence="4">PDD-24b-2</strain>
    </source>
</reference>
<sequence>MSSSTQKVQNLLQWIEAQGGYVHPSVVPELDPSTGLSAFAQADIDKDERLISCPFNLAVTPELAGEAICAIESLKEDELVWLAGTSRAGEKWNDRMRIGAYIGLHWVRTDEEGEESLPSSLRHWPYINSLPPAPDLTTPLYFTEPELDLLRGTNLHGAVMDRKAEWKEEWAAMNAVLKKDGLTWDRYLLTATYLSSRAFPSKLLRLPDTGSSTTSAIQTSDEEDSHPVLLPGVDLFNHARGQPIVWLSSETPSTSHGSTKTISLVTPAAHSKGAQLFNNYGPKPNEELLLGYGFVIDDNPDDVVALKLGSQKASGTVTERLTKAELDPTKRFLLRRDGKLDPDLMSVLRILLSPDYPVEEEEIDSEDEHALHAQEEKSMQLELDVLGTLGQMLDDKLEKLEQASPGEGEVRDEVRTMVEVYRKGQVEIVSTAMEKIEERIRRLEGLMDQGMGGCACCT</sequence>
<dbReference type="PANTHER" id="PTHR13271:SF147">
    <property type="entry name" value="PROTEIN-LYSINE N-METHYLTRANSFERASE EFM1-RELATED"/>
    <property type="match status" value="1"/>
</dbReference>
<evidence type="ECO:0000313" key="5">
    <source>
        <dbReference type="Proteomes" id="UP001164286"/>
    </source>
</evidence>
<dbReference type="SUPFAM" id="SSF81822">
    <property type="entry name" value="RuBisCo LSMT C-terminal, substrate-binding domain"/>
    <property type="match status" value="1"/>
</dbReference>
<name>A0AA38HFG7_9TREE</name>
<evidence type="ECO:0000256" key="3">
    <source>
        <dbReference type="ARBA" id="ARBA00022691"/>
    </source>
</evidence>
<keyword evidence="5" id="KW-1185">Reference proteome</keyword>
<dbReference type="SUPFAM" id="SSF82199">
    <property type="entry name" value="SET domain"/>
    <property type="match status" value="1"/>
</dbReference>
<organism evidence="4 5">
    <name type="scientific">Dioszegia hungarica</name>
    <dbReference type="NCBI Taxonomy" id="4972"/>
    <lineage>
        <taxon>Eukaryota</taxon>
        <taxon>Fungi</taxon>
        <taxon>Dikarya</taxon>
        <taxon>Basidiomycota</taxon>
        <taxon>Agaricomycotina</taxon>
        <taxon>Tremellomycetes</taxon>
        <taxon>Tremellales</taxon>
        <taxon>Bulleribasidiaceae</taxon>
        <taxon>Dioszegia</taxon>
    </lineage>
</organism>
<dbReference type="EMBL" id="JAKWFO010000003">
    <property type="protein sequence ID" value="KAI9638021.1"/>
    <property type="molecule type" value="Genomic_DNA"/>
</dbReference>
<dbReference type="PANTHER" id="PTHR13271">
    <property type="entry name" value="UNCHARACTERIZED PUTATIVE METHYLTRANSFERASE"/>
    <property type="match status" value="1"/>
</dbReference>
<dbReference type="InterPro" id="IPR036464">
    <property type="entry name" value="Rubisco_LSMT_subst-bd_sf"/>
</dbReference>
<dbReference type="Proteomes" id="UP001164286">
    <property type="component" value="Unassembled WGS sequence"/>
</dbReference>
<accession>A0AA38HFG7</accession>
<evidence type="ECO:0000256" key="2">
    <source>
        <dbReference type="ARBA" id="ARBA00022679"/>
    </source>
</evidence>
<keyword evidence="2" id="KW-0808">Transferase</keyword>
<proteinExistence type="predicted"/>
<dbReference type="GO" id="GO:0032259">
    <property type="term" value="P:methylation"/>
    <property type="evidence" value="ECO:0007669"/>
    <property type="project" value="UniProtKB-KW"/>
</dbReference>
<evidence type="ECO:0008006" key="6">
    <source>
        <dbReference type="Google" id="ProtNLM"/>
    </source>
</evidence>
<dbReference type="InterPro" id="IPR046341">
    <property type="entry name" value="SET_dom_sf"/>
</dbReference>
<dbReference type="RefSeq" id="XP_052947798.1">
    <property type="nucleotide sequence ID" value="XM_053089327.1"/>
</dbReference>
<keyword evidence="1" id="KW-0489">Methyltransferase</keyword>
<keyword evidence="3" id="KW-0949">S-adenosyl-L-methionine</keyword>